<dbReference type="Proteomes" id="UP000503287">
    <property type="component" value="Chromosome"/>
</dbReference>
<name>A0A6G6SHF4_PROVU</name>
<accession>A0A6G6SHF4</accession>
<evidence type="ECO:0000313" key="2">
    <source>
        <dbReference type="Proteomes" id="UP000503287"/>
    </source>
</evidence>
<reference evidence="1 2" key="1">
    <citation type="submission" date="2020-01" db="EMBL/GenBank/DDBJ databases">
        <title>The genomic epidemiology of tigecycline resistance gene tet(X) variants in a swine farm in China.</title>
        <authorList>
            <person name="Peng K."/>
            <person name="Li R."/>
        </authorList>
    </citation>
    <scope>NUCLEOTIDE SEQUENCE [LARGE SCALE GENOMIC DNA]</scope>
    <source>
        <strain evidence="1 2">ZN3</strain>
    </source>
</reference>
<dbReference type="EMBL" id="CP047344">
    <property type="protein sequence ID" value="QIF93982.1"/>
    <property type="molecule type" value="Genomic_DNA"/>
</dbReference>
<gene>
    <name evidence="1" type="ORF">GTH24_08780</name>
</gene>
<evidence type="ECO:0000313" key="1">
    <source>
        <dbReference type="EMBL" id="QIF93982.1"/>
    </source>
</evidence>
<organism evidence="1 2">
    <name type="scientific">Proteus vulgaris</name>
    <dbReference type="NCBI Taxonomy" id="585"/>
    <lineage>
        <taxon>Bacteria</taxon>
        <taxon>Pseudomonadati</taxon>
        <taxon>Pseudomonadota</taxon>
        <taxon>Gammaproteobacteria</taxon>
        <taxon>Enterobacterales</taxon>
        <taxon>Morganellaceae</taxon>
        <taxon>Proteus</taxon>
    </lineage>
</organism>
<proteinExistence type="predicted"/>
<keyword evidence="2" id="KW-1185">Reference proteome</keyword>
<sequence>MMIEVNYLATNDSDVPDGVNGIILSKDYESFSDFDKPECEDSLILQHGKSEGDTSIWEVREVRRIILKNRDVYMIYCFMNK</sequence>
<dbReference type="RefSeq" id="WP_164526267.1">
    <property type="nucleotide sequence ID" value="NZ_CP047344.1"/>
</dbReference>
<protein>
    <submittedName>
        <fullName evidence="1">Uncharacterized protein</fullName>
    </submittedName>
</protein>
<dbReference type="AlphaFoldDB" id="A0A6G6SHF4"/>